<name>A0A645BS46_9ZZZZ</name>
<evidence type="ECO:0000313" key="1">
    <source>
        <dbReference type="EMBL" id="MPM67908.1"/>
    </source>
</evidence>
<dbReference type="EMBL" id="VSSQ01021955">
    <property type="protein sequence ID" value="MPM67908.1"/>
    <property type="molecule type" value="Genomic_DNA"/>
</dbReference>
<proteinExistence type="predicted"/>
<dbReference type="AlphaFoldDB" id="A0A645BS46"/>
<sequence>MLVRGAVEADHDMVDRGLVGDILPDQRRRDYIVDVLNGLVHAQAVVFVRVAVPQHIGFVHADGAARRRAAASESSLFGDDVDFHHRAAFTVYKLPRPDFCYL</sequence>
<protein>
    <submittedName>
        <fullName evidence="1">Uncharacterized protein</fullName>
    </submittedName>
</protein>
<gene>
    <name evidence="1" type="ORF">SDC9_114833</name>
</gene>
<organism evidence="1">
    <name type="scientific">bioreactor metagenome</name>
    <dbReference type="NCBI Taxonomy" id="1076179"/>
    <lineage>
        <taxon>unclassified sequences</taxon>
        <taxon>metagenomes</taxon>
        <taxon>ecological metagenomes</taxon>
    </lineage>
</organism>
<reference evidence="1" key="1">
    <citation type="submission" date="2019-08" db="EMBL/GenBank/DDBJ databases">
        <authorList>
            <person name="Kucharzyk K."/>
            <person name="Murdoch R.W."/>
            <person name="Higgins S."/>
            <person name="Loffler F."/>
        </authorList>
    </citation>
    <scope>NUCLEOTIDE SEQUENCE</scope>
</reference>
<comment type="caution">
    <text evidence="1">The sequence shown here is derived from an EMBL/GenBank/DDBJ whole genome shotgun (WGS) entry which is preliminary data.</text>
</comment>
<accession>A0A645BS46</accession>
<dbReference type="AntiFam" id="ANF00127">
    <property type="entry name" value="Shadow ORF (opposite eno)"/>
</dbReference>